<protein>
    <submittedName>
        <fullName evidence="3">Acyl dehydratase</fullName>
    </submittedName>
</protein>
<dbReference type="GO" id="GO:0019171">
    <property type="term" value="F:(3R)-hydroxyacyl-[acyl-carrier-protein] dehydratase activity"/>
    <property type="evidence" value="ECO:0007669"/>
    <property type="project" value="TreeGrafter"/>
</dbReference>
<sequence length="148" mass="16211">MSITFQVGDVLPRLRHTVTALQLFRYSAVTWNPHRIHFDARYAREEGHPGLALHSHLRAALALRCVTEGLGPQWHVTKFDYRLRKPVYAPAELAYAARVTEADGDSMTLELIEEHPSGGVGFEGTVRVSKTGAVTTEGFPVSTAGATA</sequence>
<comment type="similarity">
    <text evidence="1">Belongs to the enoyl-CoA hydratase/isomerase family.</text>
</comment>
<feature type="domain" description="MaoC-like" evidence="2">
    <location>
        <begin position="12"/>
        <end position="101"/>
    </location>
</feature>
<proteinExistence type="inferred from homology"/>
<name>A0A317JYN7_9ACTN</name>
<dbReference type="Pfam" id="PF01575">
    <property type="entry name" value="MaoC_dehydratas"/>
    <property type="match status" value="1"/>
</dbReference>
<dbReference type="RefSeq" id="WP_109946121.1">
    <property type="nucleotide sequence ID" value="NZ_QGGF01000060.1"/>
</dbReference>
<evidence type="ECO:0000259" key="2">
    <source>
        <dbReference type="Pfam" id="PF01575"/>
    </source>
</evidence>
<dbReference type="InterPro" id="IPR002539">
    <property type="entry name" value="MaoC-like_dom"/>
</dbReference>
<organism evidence="3 4">
    <name type="scientific">Micromonospora globispora</name>
    <dbReference type="NCBI Taxonomy" id="1450148"/>
    <lineage>
        <taxon>Bacteria</taxon>
        <taxon>Bacillati</taxon>
        <taxon>Actinomycetota</taxon>
        <taxon>Actinomycetes</taxon>
        <taxon>Micromonosporales</taxon>
        <taxon>Micromonosporaceae</taxon>
        <taxon>Micromonospora</taxon>
    </lineage>
</organism>
<evidence type="ECO:0000313" key="4">
    <source>
        <dbReference type="Proteomes" id="UP000245683"/>
    </source>
</evidence>
<evidence type="ECO:0000256" key="1">
    <source>
        <dbReference type="ARBA" id="ARBA00005254"/>
    </source>
</evidence>
<dbReference type="PANTHER" id="PTHR28152">
    <property type="entry name" value="HYDROXYACYL-THIOESTER DEHYDRATASE TYPE 2, MITOCHONDRIAL"/>
    <property type="match status" value="1"/>
</dbReference>
<gene>
    <name evidence="3" type="ORF">DLJ46_19770</name>
</gene>
<evidence type="ECO:0000313" key="3">
    <source>
        <dbReference type="EMBL" id="PWU45886.1"/>
    </source>
</evidence>
<dbReference type="Proteomes" id="UP000245683">
    <property type="component" value="Unassembled WGS sequence"/>
</dbReference>
<dbReference type="OrthoDB" id="7183822at2"/>
<accession>A0A317JYN7</accession>
<dbReference type="InterPro" id="IPR052741">
    <property type="entry name" value="Mitochondrial_HTD2"/>
</dbReference>
<dbReference type="Gene3D" id="3.10.129.10">
    <property type="entry name" value="Hotdog Thioesterase"/>
    <property type="match status" value="1"/>
</dbReference>
<dbReference type="AlphaFoldDB" id="A0A317JYN7"/>
<reference evidence="4" key="1">
    <citation type="submission" date="2018-05" db="EMBL/GenBank/DDBJ databases">
        <title>Micromonospora globispora sp. nov. and Micromonospora rugosa sp. nov., isolated from marine sediment.</title>
        <authorList>
            <person name="Carro L."/>
            <person name="Aysel V."/>
            <person name="Cetin D."/>
            <person name="Igual J.M."/>
            <person name="Klenk H.-P."/>
            <person name="Trujillo M.E."/>
            <person name="Sahin N."/>
        </authorList>
    </citation>
    <scope>NUCLEOTIDE SEQUENCE [LARGE SCALE GENOMIC DNA]</scope>
    <source>
        <strain evidence="4">S2904</strain>
    </source>
</reference>
<dbReference type="PANTHER" id="PTHR28152:SF1">
    <property type="entry name" value="HYDROXYACYL-THIOESTER DEHYDRATASE TYPE 2, MITOCHONDRIAL"/>
    <property type="match status" value="1"/>
</dbReference>
<dbReference type="EMBL" id="QGSV01000235">
    <property type="protein sequence ID" value="PWU45886.1"/>
    <property type="molecule type" value="Genomic_DNA"/>
</dbReference>
<comment type="caution">
    <text evidence="3">The sequence shown here is derived from an EMBL/GenBank/DDBJ whole genome shotgun (WGS) entry which is preliminary data.</text>
</comment>
<keyword evidence="4" id="KW-1185">Reference proteome</keyword>
<dbReference type="SUPFAM" id="SSF54637">
    <property type="entry name" value="Thioesterase/thiol ester dehydrase-isomerase"/>
    <property type="match status" value="1"/>
</dbReference>
<dbReference type="InterPro" id="IPR029069">
    <property type="entry name" value="HotDog_dom_sf"/>
</dbReference>